<organism evidence="1 2">
    <name type="scientific">Mesorhabditis belari</name>
    <dbReference type="NCBI Taxonomy" id="2138241"/>
    <lineage>
        <taxon>Eukaryota</taxon>
        <taxon>Metazoa</taxon>
        <taxon>Ecdysozoa</taxon>
        <taxon>Nematoda</taxon>
        <taxon>Chromadorea</taxon>
        <taxon>Rhabditida</taxon>
        <taxon>Rhabditina</taxon>
        <taxon>Rhabditomorpha</taxon>
        <taxon>Rhabditoidea</taxon>
        <taxon>Rhabditidae</taxon>
        <taxon>Mesorhabditinae</taxon>
        <taxon>Mesorhabditis</taxon>
    </lineage>
</organism>
<accession>A0AAF3EP23</accession>
<name>A0AAF3EP23_9BILA</name>
<protein>
    <submittedName>
        <fullName evidence="2">Uncharacterized protein</fullName>
    </submittedName>
</protein>
<dbReference type="AlphaFoldDB" id="A0AAF3EP23"/>
<evidence type="ECO:0000313" key="1">
    <source>
        <dbReference type="Proteomes" id="UP000887575"/>
    </source>
</evidence>
<dbReference type="Proteomes" id="UP000887575">
    <property type="component" value="Unassembled WGS sequence"/>
</dbReference>
<keyword evidence="1" id="KW-1185">Reference proteome</keyword>
<evidence type="ECO:0000313" key="2">
    <source>
        <dbReference type="WBParaSite" id="MBELARI_LOCUS15679"/>
    </source>
</evidence>
<sequence>MQQECITKSLIETCTCDFPIVPPPFVAQPIGPTGQCTTQTGFLGCQNGNSPQDVLRFMIFDMNGNVLFDSGDYCAGDAINHVDNNCECKTVAAAAGDSNFPFCDGSYAPYLSCTNSGTDPVMCAAFG</sequence>
<reference evidence="2" key="1">
    <citation type="submission" date="2024-02" db="UniProtKB">
        <authorList>
            <consortium name="WormBaseParasite"/>
        </authorList>
    </citation>
    <scope>IDENTIFICATION</scope>
</reference>
<dbReference type="WBParaSite" id="MBELARI_LOCUS15679">
    <property type="protein sequence ID" value="MBELARI_LOCUS15679"/>
    <property type="gene ID" value="MBELARI_LOCUS15679"/>
</dbReference>
<proteinExistence type="predicted"/>